<protein>
    <submittedName>
        <fullName evidence="2">Dtr system oriT relaxase</fullName>
    </submittedName>
</protein>
<comment type="caution">
    <text evidence="2">The sequence shown here is derived from an EMBL/GenBank/DDBJ whole genome shotgun (WGS) entry which is preliminary data.</text>
</comment>
<sequence length="190" mass="21638">ETSLGVKNGMIAHVTEAAPNRIVAVIGEGDQRRQVIVEQRFYSNLDYGYATTIHKSQGATVDRVKVLASLSLDRHLTYVAMTRHREDLQLYYGRRSFAFNGGLAKVLSRRQAKETTLDYERGKLYREALRFAESRGLNIVQVARTLVRDRLDWTLRQKTKLVGLGQRLADFAERLGLHHPLKTQTMEAVP</sequence>
<dbReference type="Gene3D" id="2.30.30.940">
    <property type="match status" value="1"/>
</dbReference>
<evidence type="ECO:0000259" key="1">
    <source>
        <dbReference type="Pfam" id="PF01443"/>
    </source>
</evidence>
<evidence type="ECO:0000313" key="2">
    <source>
        <dbReference type="EMBL" id="MDX8306095.1"/>
    </source>
</evidence>
<proteinExistence type="predicted"/>
<dbReference type="EMBL" id="JAVRAF010000086">
    <property type="protein sequence ID" value="MDX8306095.1"/>
    <property type="molecule type" value="Genomic_DNA"/>
</dbReference>
<dbReference type="Pfam" id="PF01443">
    <property type="entry name" value="Viral_helicase1"/>
    <property type="match status" value="1"/>
</dbReference>
<feature type="non-terminal residue" evidence="2">
    <location>
        <position position="1"/>
    </location>
</feature>
<gene>
    <name evidence="2" type="ORF">RMR22_28255</name>
</gene>
<dbReference type="CDD" id="cd18809">
    <property type="entry name" value="SF1_C_RecD"/>
    <property type="match status" value="1"/>
</dbReference>
<dbReference type="AlphaFoldDB" id="A0AAW9FJS7"/>
<dbReference type="GO" id="GO:0005524">
    <property type="term" value="F:ATP binding"/>
    <property type="evidence" value="ECO:0007669"/>
    <property type="project" value="InterPro"/>
</dbReference>
<feature type="non-terminal residue" evidence="2">
    <location>
        <position position="190"/>
    </location>
</feature>
<accession>A0AAW9FJS7</accession>
<dbReference type="Gene3D" id="3.40.50.300">
    <property type="entry name" value="P-loop containing nucleotide triphosphate hydrolases"/>
    <property type="match status" value="1"/>
</dbReference>
<organism evidence="2">
    <name type="scientific">Agrobacterium rosae</name>
    <dbReference type="NCBI Taxonomy" id="1972867"/>
    <lineage>
        <taxon>Bacteria</taxon>
        <taxon>Pseudomonadati</taxon>
        <taxon>Pseudomonadota</taxon>
        <taxon>Alphaproteobacteria</taxon>
        <taxon>Hyphomicrobiales</taxon>
        <taxon>Rhizobiaceae</taxon>
        <taxon>Rhizobium/Agrobacterium group</taxon>
        <taxon>Agrobacterium</taxon>
    </lineage>
</organism>
<dbReference type="InterPro" id="IPR027351">
    <property type="entry name" value="(+)RNA_virus_helicase_core_dom"/>
</dbReference>
<dbReference type="SUPFAM" id="SSF52540">
    <property type="entry name" value="P-loop containing nucleoside triphosphate hydrolases"/>
    <property type="match status" value="1"/>
</dbReference>
<feature type="domain" description="(+)RNA virus helicase C-terminal" evidence="1">
    <location>
        <begin position="48"/>
        <end position="91"/>
    </location>
</feature>
<name>A0AAW9FJS7_9HYPH</name>
<reference evidence="2" key="1">
    <citation type="journal article" date="2023" name="Phytobiomes J">
        <title>Deciphering the key players within the bacterial microbiota associated with aerial crown gall tumors on rhododendron: Insights into the gallobiome.</title>
        <authorList>
            <person name="Kuzmanovic N."/>
            <person name="Nesme J."/>
            <person name="Wolf J."/>
            <person name="Neumann-Schaal M."/>
            <person name="Petersen J."/>
            <person name="Fernandez-Gnecco G."/>
            <person name="Sproeer C."/>
            <person name="Bunk B."/>
            <person name="Overmann J."/>
            <person name="Sorensen S.J."/>
            <person name="Idczak E."/>
            <person name="Smalla K."/>
        </authorList>
    </citation>
    <scope>NUCLEOTIDE SEQUENCE</scope>
    <source>
        <strain evidence="2">Rho-11.1</strain>
    </source>
</reference>
<dbReference type="InterPro" id="IPR027417">
    <property type="entry name" value="P-loop_NTPase"/>
</dbReference>